<protein>
    <submittedName>
        <fullName evidence="1">Uncharacterized protein</fullName>
    </submittedName>
</protein>
<dbReference type="PROSITE" id="PS51257">
    <property type="entry name" value="PROKAR_LIPOPROTEIN"/>
    <property type="match status" value="1"/>
</dbReference>
<name>A0AAV5LFN2_9ROSI</name>
<comment type="caution">
    <text evidence="1">The sequence shown here is derived from an EMBL/GenBank/DDBJ whole genome shotgun (WGS) entry which is preliminary data.</text>
</comment>
<organism evidence="1 2">
    <name type="scientific">Rubroshorea leprosula</name>
    <dbReference type="NCBI Taxonomy" id="152421"/>
    <lineage>
        <taxon>Eukaryota</taxon>
        <taxon>Viridiplantae</taxon>
        <taxon>Streptophyta</taxon>
        <taxon>Embryophyta</taxon>
        <taxon>Tracheophyta</taxon>
        <taxon>Spermatophyta</taxon>
        <taxon>Magnoliopsida</taxon>
        <taxon>eudicotyledons</taxon>
        <taxon>Gunneridae</taxon>
        <taxon>Pentapetalae</taxon>
        <taxon>rosids</taxon>
        <taxon>malvids</taxon>
        <taxon>Malvales</taxon>
        <taxon>Dipterocarpaceae</taxon>
        <taxon>Rubroshorea</taxon>
    </lineage>
</organism>
<gene>
    <name evidence="1" type="ORF">SLEP1_g44268</name>
</gene>
<reference evidence="1 2" key="1">
    <citation type="journal article" date="2021" name="Commun. Biol.">
        <title>The genome of Shorea leprosula (Dipterocarpaceae) highlights the ecological relevance of drought in aseasonal tropical rainforests.</title>
        <authorList>
            <person name="Ng K.K.S."/>
            <person name="Kobayashi M.J."/>
            <person name="Fawcett J.A."/>
            <person name="Hatakeyama M."/>
            <person name="Paape T."/>
            <person name="Ng C.H."/>
            <person name="Ang C.C."/>
            <person name="Tnah L.H."/>
            <person name="Lee C.T."/>
            <person name="Nishiyama T."/>
            <person name="Sese J."/>
            <person name="O'Brien M.J."/>
            <person name="Copetti D."/>
            <person name="Mohd Noor M.I."/>
            <person name="Ong R.C."/>
            <person name="Putra M."/>
            <person name="Sireger I.Z."/>
            <person name="Indrioko S."/>
            <person name="Kosugi Y."/>
            <person name="Izuno A."/>
            <person name="Isagi Y."/>
            <person name="Lee S.L."/>
            <person name="Shimizu K.K."/>
        </authorList>
    </citation>
    <scope>NUCLEOTIDE SEQUENCE [LARGE SCALE GENOMIC DNA]</scope>
    <source>
        <strain evidence="1">214</strain>
    </source>
</reference>
<dbReference type="AlphaFoldDB" id="A0AAV5LFN2"/>
<keyword evidence="2" id="KW-1185">Reference proteome</keyword>
<evidence type="ECO:0000313" key="2">
    <source>
        <dbReference type="Proteomes" id="UP001054252"/>
    </source>
</evidence>
<dbReference type="Proteomes" id="UP001054252">
    <property type="component" value="Unassembled WGS sequence"/>
</dbReference>
<accession>A0AAV5LFN2</accession>
<sequence length="45" mass="4901">MSDPGRQGSQLQYSFGAGCVASTNILQSTENMKFQTSFRGKEKGK</sequence>
<proteinExistence type="predicted"/>
<dbReference type="EMBL" id="BPVZ01000114">
    <property type="protein sequence ID" value="GKV36100.1"/>
    <property type="molecule type" value="Genomic_DNA"/>
</dbReference>
<evidence type="ECO:0000313" key="1">
    <source>
        <dbReference type="EMBL" id="GKV36100.1"/>
    </source>
</evidence>